<dbReference type="PROSITE" id="PS51155">
    <property type="entry name" value="CHIT_BIND_RR_2"/>
    <property type="match status" value="1"/>
</dbReference>
<dbReference type="PRINTS" id="PR00947">
    <property type="entry name" value="CUTICLE"/>
</dbReference>
<protein>
    <submittedName>
        <fullName evidence="4">Uncharacterized protein</fullName>
    </submittedName>
</protein>
<dbReference type="GO" id="GO:0008010">
    <property type="term" value="F:structural constituent of chitin-based larval cuticle"/>
    <property type="evidence" value="ECO:0007669"/>
    <property type="project" value="TreeGrafter"/>
</dbReference>
<dbReference type="InterPro" id="IPR031311">
    <property type="entry name" value="CHIT_BIND_RR_consensus"/>
</dbReference>
<keyword evidence="3" id="KW-0732">Signal</keyword>
<accession>A0AAV2PR54</accession>
<organism evidence="4 5">
    <name type="scientific">Meganyctiphanes norvegica</name>
    <name type="common">Northern krill</name>
    <name type="synonym">Thysanopoda norvegica</name>
    <dbReference type="NCBI Taxonomy" id="48144"/>
    <lineage>
        <taxon>Eukaryota</taxon>
        <taxon>Metazoa</taxon>
        <taxon>Ecdysozoa</taxon>
        <taxon>Arthropoda</taxon>
        <taxon>Crustacea</taxon>
        <taxon>Multicrustacea</taxon>
        <taxon>Malacostraca</taxon>
        <taxon>Eumalacostraca</taxon>
        <taxon>Eucarida</taxon>
        <taxon>Euphausiacea</taxon>
        <taxon>Euphausiidae</taxon>
        <taxon>Meganyctiphanes</taxon>
    </lineage>
</organism>
<dbReference type="GO" id="GO:0062129">
    <property type="term" value="C:chitin-based extracellular matrix"/>
    <property type="evidence" value="ECO:0007669"/>
    <property type="project" value="TreeGrafter"/>
</dbReference>
<dbReference type="EMBL" id="CAXKWB010001098">
    <property type="protein sequence ID" value="CAL4063300.1"/>
    <property type="molecule type" value="Genomic_DNA"/>
</dbReference>
<dbReference type="PROSITE" id="PS00233">
    <property type="entry name" value="CHIT_BIND_RR_1"/>
    <property type="match status" value="1"/>
</dbReference>
<feature type="signal peptide" evidence="3">
    <location>
        <begin position="1"/>
        <end position="15"/>
    </location>
</feature>
<dbReference type="PANTHER" id="PTHR10380:SF173">
    <property type="entry name" value="CUTICULAR PROTEIN 47EF, ISOFORM C-RELATED"/>
    <property type="match status" value="1"/>
</dbReference>
<keyword evidence="5" id="KW-1185">Reference proteome</keyword>
<dbReference type="AlphaFoldDB" id="A0AAV2PR54"/>
<evidence type="ECO:0000313" key="5">
    <source>
        <dbReference type="Proteomes" id="UP001497623"/>
    </source>
</evidence>
<name>A0AAV2PR54_MEGNR</name>
<reference evidence="4 5" key="1">
    <citation type="submission" date="2024-05" db="EMBL/GenBank/DDBJ databases">
        <authorList>
            <person name="Wallberg A."/>
        </authorList>
    </citation>
    <scope>NUCLEOTIDE SEQUENCE [LARGE SCALE GENOMIC DNA]</scope>
</reference>
<evidence type="ECO:0000256" key="2">
    <source>
        <dbReference type="PROSITE-ProRule" id="PRU00497"/>
    </source>
</evidence>
<dbReference type="PANTHER" id="PTHR10380">
    <property type="entry name" value="CUTICLE PROTEIN"/>
    <property type="match status" value="1"/>
</dbReference>
<comment type="caution">
    <text evidence="4">The sequence shown here is derived from an EMBL/GenBank/DDBJ whole genome shotgun (WGS) entry which is preliminary data.</text>
</comment>
<feature type="chain" id="PRO_5043472308" evidence="3">
    <location>
        <begin position="16"/>
        <end position="135"/>
    </location>
</feature>
<gene>
    <name evidence="4" type="ORF">MNOR_LOCUS3263</name>
</gene>
<dbReference type="Pfam" id="PF00379">
    <property type="entry name" value="Chitin_bind_4"/>
    <property type="match status" value="1"/>
</dbReference>
<sequence>MKPVVFSVLIASAFALPQLQTRPFYSIVRYDAAPPLNGAYNFVFETENNIRQAEEGVPGNNAEGSTVVQGTYSYALDDGSVVEVRYIADENGYRAESPILPLSPANPAHVEDLIRKAQEEDAQGIIFDDLGFRIN</sequence>
<proteinExistence type="predicted"/>
<dbReference type="InterPro" id="IPR000618">
    <property type="entry name" value="Insect_cuticle"/>
</dbReference>
<dbReference type="Proteomes" id="UP001497623">
    <property type="component" value="Unassembled WGS sequence"/>
</dbReference>
<keyword evidence="1 2" id="KW-0193">Cuticle</keyword>
<evidence type="ECO:0000256" key="3">
    <source>
        <dbReference type="SAM" id="SignalP"/>
    </source>
</evidence>
<evidence type="ECO:0000256" key="1">
    <source>
        <dbReference type="ARBA" id="ARBA00022460"/>
    </source>
</evidence>
<dbReference type="InterPro" id="IPR050468">
    <property type="entry name" value="Cuticle_Struct_Prot"/>
</dbReference>
<evidence type="ECO:0000313" key="4">
    <source>
        <dbReference type="EMBL" id="CAL4063300.1"/>
    </source>
</evidence>